<proteinExistence type="predicted"/>
<dbReference type="GO" id="GO:0002376">
    <property type="term" value="P:immune system process"/>
    <property type="evidence" value="ECO:0007669"/>
    <property type="project" value="UniProtKB-KW"/>
</dbReference>
<comment type="caution">
    <text evidence="7">The sequence shown here is derived from an EMBL/GenBank/DDBJ whole genome shotgun (WGS) entry which is preliminary data.</text>
</comment>
<keyword evidence="6" id="KW-0812">Transmembrane</keyword>
<evidence type="ECO:0000256" key="5">
    <source>
        <dbReference type="ARBA" id="ARBA00023170"/>
    </source>
</evidence>
<keyword evidence="6" id="KW-1133">Transmembrane helix</keyword>
<dbReference type="Pfam" id="PF11628">
    <property type="entry name" value="TCR_zetazeta"/>
    <property type="match status" value="1"/>
</dbReference>
<dbReference type="InterPro" id="IPR021663">
    <property type="entry name" value="CD3_zeta/IgE_Fc_rcpt_gamma"/>
</dbReference>
<comment type="subcellular location">
    <subcellularLocation>
        <location evidence="1">Cell membrane</location>
        <topology evidence="1">Single-pass type I membrane protein</topology>
    </subcellularLocation>
</comment>
<keyword evidence="4" id="KW-0391">Immunity</keyword>
<dbReference type="OrthoDB" id="9941225at2759"/>
<keyword evidence="3" id="KW-0597">Phosphoprotein</keyword>
<dbReference type="GO" id="GO:0098797">
    <property type="term" value="C:plasma membrane protein complex"/>
    <property type="evidence" value="ECO:0007669"/>
    <property type="project" value="UniProtKB-ARBA"/>
</dbReference>
<keyword evidence="5" id="KW-0675">Receptor</keyword>
<evidence type="ECO:0000256" key="4">
    <source>
        <dbReference type="ARBA" id="ARBA00022859"/>
    </source>
</evidence>
<gene>
    <name evidence="7" type="ORF">F7725_002292</name>
</gene>
<sequence length="111" mass="12703">MCFFFDVHTANDSVHWQVVSSATSSQHENIKSEAIRHNQDRKTQRKVSVSAERVMDALRSGVFLLCVLLPVCSAETFFTHPHICYFLDAFLTLYCIIATGLFFRESLPPYL</sequence>
<evidence type="ECO:0000256" key="2">
    <source>
        <dbReference type="ARBA" id="ARBA00022475"/>
    </source>
</evidence>
<evidence type="ECO:0000313" key="8">
    <source>
        <dbReference type="Proteomes" id="UP000518266"/>
    </source>
</evidence>
<dbReference type="EMBL" id="JAAKFY010000018">
    <property type="protein sequence ID" value="KAF3843443.1"/>
    <property type="molecule type" value="Genomic_DNA"/>
</dbReference>
<keyword evidence="8" id="KW-1185">Reference proteome</keyword>
<evidence type="ECO:0000313" key="7">
    <source>
        <dbReference type="EMBL" id="KAF3843443.1"/>
    </source>
</evidence>
<dbReference type="AlphaFoldDB" id="A0A7J5Y313"/>
<reference evidence="7 8" key="1">
    <citation type="submission" date="2020-03" db="EMBL/GenBank/DDBJ databases">
        <title>Dissostichus mawsoni Genome sequencing and assembly.</title>
        <authorList>
            <person name="Park H."/>
        </authorList>
    </citation>
    <scope>NUCLEOTIDE SEQUENCE [LARGE SCALE GENOMIC DNA]</scope>
    <source>
        <strain evidence="7">DM0001</strain>
        <tissue evidence="7">Muscle</tissue>
    </source>
</reference>
<accession>A0A7J5Y313</accession>
<organism evidence="7 8">
    <name type="scientific">Dissostichus mawsoni</name>
    <name type="common">Antarctic cod</name>
    <dbReference type="NCBI Taxonomy" id="36200"/>
    <lineage>
        <taxon>Eukaryota</taxon>
        <taxon>Metazoa</taxon>
        <taxon>Chordata</taxon>
        <taxon>Craniata</taxon>
        <taxon>Vertebrata</taxon>
        <taxon>Euteleostomi</taxon>
        <taxon>Actinopterygii</taxon>
        <taxon>Neopterygii</taxon>
        <taxon>Teleostei</taxon>
        <taxon>Neoteleostei</taxon>
        <taxon>Acanthomorphata</taxon>
        <taxon>Eupercaria</taxon>
        <taxon>Perciformes</taxon>
        <taxon>Notothenioidei</taxon>
        <taxon>Nototheniidae</taxon>
        <taxon>Dissostichus</taxon>
    </lineage>
</organism>
<feature type="transmembrane region" description="Helical" evidence="6">
    <location>
        <begin position="85"/>
        <end position="103"/>
    </location>
</feature>
<evidence type="ECO:0000256" key="1">
    <source>
        <dbReference type="ARBA" id="ARBA00004251"/>
    </source>
</evidence>
<evidence type="ECO:0000256" key="3">
    <source>
        <dbReference type="ARBA" id="ARBA00022553"/>
    </source>
</evidence>
<keyword evidence="6" id="KW-0472">Membrane</keyword>
<evidence type="ECO:0000256" key="6">
    <source>
        <dbReference type="SAM" id="Phobius"/>
    </source>
</evidence>
<protein>
    <submittedName>
        <fullName evidence="7">Uncharacterized protein</fullName>
    </submittedName>
</protein>
<keyword evidence="2" id="KW-1003">Cell membrane</keyword>
<dbReference type="Proteomes" id="UP000518266">
    <property type="component" value="Unassembled WGS sequence"/>
</dbReference>
<name>A0A7J5Y313_DISMA</name>